<organism evidence="1 2">
    <name type="scientific">Holospora obtusa F1</name>
    <dbReference type="NCBI Taxonomy" id="1399147"/>
    <lineage>
        <taxon>Bacteria</taxon>
        <taxon>Pseudomonadati</taxon>
        <taxon>Pseudomonadota</taxon>
        <taxon>Alphaproteobacteria</taxon>
        <taxon>Holosporales</taxon>
        <taxon>Holosporaceae</taxon>
        <taxon>Holospora</taxon>
    </lineage>
</organism>
<accession>W6TGJ6</accession>
<name>W6TGJ6_HOLOB</name>
<comment type="caution">
    <text evidence="1">The sequence shown here is derived from an EMBL/GenBank/DDBJ whole genome shotgun (WGS) entry which is preliminary data.</text>
</comment>
<dbReference type="AlphaFoldDB" id="W6TGJ6"/>
<keyword evidence="2" id="KW-1185">Reference proteome</keyword>
<dbReference type="EMBL" id="AWTR02000070">
    <property type="protein sequence ID" value="ETZ07015.1"/>
    <property type="molecule type" value="Genomic_DNA"/>
</dbReference>
<evidence type="ECO:0000313" key="1">
    <source>
        <dbReference type="EMBL" id="ETZ07015.1"/>
    </source>
</evidence>
<dbReference type="Proteomes" id="UP000019112">
    <property type="component" value="Unassembled WGS sequence"/>
</dbReference>
<gene>
    <name evidence="1" type="ORF">P618_200786</name>
</gene>
<dbReference type="RefSeq" id="WP_021827751.1">
    <property type="nucleotide sequence ID" value="NZ_AWTR02000070.1"/>
</dbReference>
<protein>
    <submittedName>
        <fullName evidence="1">Uncharacterized protein</fullName>
    </submittedName>
</protein>
<sequence length="52" mass="5760">MFEDSVADFDLSVGSRMLEFGEPVFNVMLLSHHIKGDAFCFLASGVAQTVHR</sequence>
<reference evidence="1 2" key="1">
    <citation type="journal article" date="2014" name="FEMS Microbiol. Lett.">
        <title>Draft genome sequences of three Holospora species (Holospora obtusa, Holospora undulata, and Holospora elegans), endonuclear symbiotic bacteria of the ciliate Paramecium caudatum.</title>
        <authorList>
            <person name="Dohra H."/>
            <person name="Tanaka K."/>
            <person name="Suzuki T."/>
            <person name="Fujishima M."/>
            <person name="Suzuki H."/>
        </authorList>
    </citation>
    <scope>NUCLEOTIDE SEQUENCE [LARGE SCALE GENOMIC DNA]</scope>
    <source>
        <strain evidence="1 2">F1</strain>
    </source>
</reference>
<evidence type="ECO:0000313" key="2">
    <source>
        <dbReference type="Proteomes" id="UP000019112"/>
    </source>
</evidence>
<proteinExistence type="predicted"/>